<proteinExistence type="predicted"/>
<dbReference type="AlphaFoldDB" id="A0AAU8DRT1"/>
<dbReference type="InterPro" id="IPR036444">
    <property type="entry name" value="PLipase_A2_dom_sf"/>
</dbReference>
<evidence type="ECO:0008006" key="3">
    <source>
        <dbReference type="Google" id="ProtNLM"/>
    </source>
</evidence>
<gene>
    <name evidence="2" type="ORF">ABLG96_00595</name>
</gene>
<dbReference type="Gene3D" id="1.20.90.10">
    <property type="entry name" value="Phospholipase A2 domain"/>
    <property type="match status" value="1"/>
</dbReference>
<dbReference type="GO" id="GO:0004623">
    <property type="term" value="F:phospholipase A2 activity"/>
    <property type="evidence" value="ECO:0007669"/>
    <property type="project" value="InterPro"/>
</dbReference>
<dbReference type="GO" id="GO:0006644">
    <property type="term" value="P:phospholipid metabolic process"/>
    <property type="evidence" value="ECO:0007669"/>
    <property type="project" value="InterPro"/>
</dbReference>
<evidence type="ECO:0000256" key="1">
    <source>
        <dbReference type="SAM" id="SignalP"/>
    </source>
</evidence>
<dbReference type="GO" id="GO:0050482">
    <property type="term" value="P:arachidonate secretion"/>
    <property type="evidence" value="ECO:0007669"/>
    <property type="project" value="InterPro"/>
</dbReference>
<feature type="signal peptide" evidence="1">
    <location>
        <begin position="1"/>
        <end position="30"/>
    </location>
</feature>
<evidence type="ECO:0000313" key="2">
    <source>
        <dbReference type="EMBL" id="XCG63884.1"/>
    </source>
</evidence>
<dbReference type="RefSeq" id="WP_353649499.1">
    <property type="nucleotide sequence ID" value="NZ_CP159218.1"/>
</dbReference>
<protein>
    <recommendedName>
        <fullName evidence="3">Phospholipase</fullName>
    </recommendedName>
</protein>
<keyword evidence="1" id="KW-0732">Signal</keyword>
<name>A0AAU8DRT1_9ACTN</name>
<reference evidence="2" key="1">
    <citation type="submission" date="2024-05" db="EMBL/GenBank/DDBJ databases">
        <authorList>
            <person name="Cai S.Y."/>
            <person name="Jin L.M."/>
            <person name="Li H.R."/>
        </authorList>
    </citation>
    <scope>NUCLEOTIDE SEQUENCE</scope>
    <source>
        <strain evidence="2">A5-74</strain>
    </source>
</reference>
<organism evidence="2">
    <name type="scientific">Nakamurella sp. A5-74</name>
    <dbReference type="NCBI Taxonomy" id="3158264"/>
    <lineage>
        <taxon>Bacteria</taxon>
        <taxon>Bacillati</taxon>
        <taxon>Actinomycetota</taxon>
        <taxon>Actinomycetes</taxon>
        <taxon>Nakamurellales</taxon>
        <taxon>Nakamurellaceae</taxon>
        <taxon>Nakamurella</taxon>
    </lineage>
</organism>
<dbReference type="EMBL" id="CP159218">
    <property type="protein sequence ID" value="XCG63884.1"/>
    <property type="molecule type" value="Genomic_DNA"/>
</dbReference>
<sequence>MKKQARTALFGLMCAVFAVWGIGAAGGASASTAPAVQQSAAVQAAVVNAAAATLHCRDHSAESKPVSGKVVVPTSYCYDPDTSNHRGWHDYCTSSPDSVYISSGAPFGIGSGTVNFRGPCARHDMCLQSTHSHSTCDGPLLSNLKKNCTQKFNAANPARYKCYAVAYTYYLVIKVKTAIS</sequence>
<feature type="chain" id="PRO_5043594052" description="Phospholipase" evidence="1">
    <location>
        <begin position="31"/>
        <end position="180"/>
    </location>
</feature>
<dbReference type="SUPFAM" id="SSF48619">
    <property type="entry name" value="Phospholipase A2, PLA2"/>
    <property type="match status" value="1"/>
</dbReference>
<accession>A0AAU8DRT1</accession>